<dbReference type="Proteomes" id="UP000230791">
    <property type="component" value="Unassembled WGS sequence"/>
</dbReference>
<reference evidence="1 2" key="1">
    <citation type="submission" date="2017-06" db="EMBL/GenBank/DDBJ databases">
        <title>Draft genome of Bartonella tribocorum C635.</title>
        <authorList>
            <person name="Hadjadj L."/>
            <person name="Jiyipong T."/>
            <person name="Diene S.M."/>
            <person name="Morand S."/>
            <person name="Rolain J.-M."/>
        </authorList>
    </citation>
    <scope>NUCLEOTIDE SEQUENCE [LARGE SCALE GENOMIC DNA]</scope>
    <source>
        <strain evidence="1 2">C635</strain>
    </source>
</reference>
<sequence length="61" mass="7614">MNKREALKPRWGKETSIKFMRIKFTSNKIIFVNRVRYFLSFKRFLYEIFGVRVFLFMIEKN</sequence>
<comment type="caution">
    <text evidence="1">The sequence shown here is derived from an EMBL/GenBank/DDBJ whole genome shotgun (WGS) entry which is preliminary data.</text>
</comment>
<protein>
    <submittedName>
        <fullName evidence="1">Uncharacterized protein</fullName>
    </submittedName>
</protein>
<proteinExistence type="predicted"/>
<dbReference type="EMBL" id="NJPP01000004">
    <property type="protein sequence ID" value="PIT70707.1"/>
    <property type="molecule type" value="Genomic_DNA"/>
</dbReference>
<organism evidence="1 2">
    <name type="scientific">Bartonella tribocorum</name>
    <dbReference type="NCBI Taxonomy" id="85701"/>
    <lineage>
        <taxon>Bacteria</taxon>
        <taxon>Pseudomonadati</taxon>
        <taxon>Pseudomonadota</taxon>
        <taxon>Alphaproteobacteria</taxon>
        <taxon>Hyphomicrobiales</taxon>
        <taxon>Bartonellaceae</taxon>
        <taxon>Bartonella</taxon>
    </lineage>
</organism>
<evidence type="ECO:0000313" key="1">
    <source>
        <dbReference type="EMBL" id="PIT70707.1"/>
    </source>
</evidence>
<accession>A0A2M6UX40</accession>
<evidence type="ECO:0000313" key="2">
    <source>
        <dbReference type="Proteomes" id="UP000230791"/>
    </source>
</evidence>
<gene>
    <name evidence="1" type="ORF">CEV08_02865</name>
</gene>
<dbReference type="AlphaFoldDB" id="A0A2M6UX40"/>
<name>A0A2M6UX40_9HYPH</name>